<keyword evidence="3" id="KW-1185">Reference proteome</keyword>
<name>A0A4P9Y4R2_9FUNG</name>
<dbReference type="EMBL" id="KZ988198">
    <property type="protein sequence ID" value="RKP12810.1"/>
    <property type="molecule type" value="Genomic_DNA"/>
</dbReference>
<evidence type="ECO:0000313" key="3">
    <source>
        <dbReference type="Proteomes" id="UP000267251"/>
    </source>
</evidence>
<proteinExistence type="predicted"/>
<evidence type="ECO:0000313" key="2">
    <source>
        <dbReference type="EMBL" id="RKP12810.1"/>
    </source>
</evidence>
<keyword evidence="1" id="KW-0732">Signal</keyword>
<reference evidence="3" key="1">
    <citation type="journal article" date="2018" name="Nat. Microbiol.">
        <title>Leveraging single-cell genomics to expand the fungal tree of life.</title>
        <authorList>
            <person name="Ahrendt S.R."/>
            <person name="Quandt C.A."/>
            <person name="Ciobanu D."/>
            <person name="Clum A."/>
            <person name="Salamov A."/>
            <person name="Andreopoulos B."/>
            <person name="Cheng J.F."/>
            <person name="Woyke T."/>
            <person name="Pelin A."/>
            <person name="Henrissat B."/>
            <person name="Reynolds N.K."/>
            <person name="Benny G.L."/>
            <person name="Smith M.E."/>
            <person name="James T.Y."/>
            <person name="Grigoriev I.V."/>
        </authorList>
    </citation>
    <scope>NUCLEOTIDE SEQUENCE [LARGE SCALE GENOMIC DNA]</scope>
</reference>
<gene>
    <name evidence="2" type="ORF">BJ684DRAFT_20668</name>
</gene>
<accession>A0A4P9Y4R2</accession>
<evidence type="ECO:0000256" key="1">
    <source>
        <dbReference type="SAM" id="SignalP"/>
    </source>
</evidence>
<protein>
    <submittedName>
        <fullName evidence="2">Uncharacterized protein</fullName>
    </submittedName>
</protein>
<dbReference type="AlphaFoldDB" id="A0A4P9Y4R2"/>
<sequence length="324" mass="36822">MHLTTSAATFCLATLVLLSATAEGASKGDLDGTPKASPIPLYRFKYKQVRSTVTYEENVKALGRFRSNDEVARVDKDYTKKGYTMSNTQTNHRILVKHFHRVYSSVVHSLALAMSTDFSVVTMNNVFTRDIKHCADIALAEPAKAKNLQSSSIIYPEWCLGYFSGIVIMDTEQIFLSRAREIIVREASIIIEKLNIVLDFMMKNIRMWGLKFTSRRHPWIRGEITSLLKGGLKDSREELVKLLSSAKKAISKAPEGQFSPKDLDILRPKMMITARRFINNPPPLPEAQQELDQNSLQVPEPAHFHQHVPGATYHYHYHHPKQQQ</sequence>
<dbReference type="Proteomes" id="UP000267251">
    <property type="component" value="Unassembled WGS sequence"/>
</dbReference>
<organism evidence="2 3">
    <name type="scientific">Piptocephalis cylindrospora</name>
    <dbReference type="NCBI Taxonomy" id="1907219"/>
    <lineage>
        <taxon>Eukaryota</taxon>
        <taxon>Fungi</taxon>
        <taxon>Fungi incertae sedis</taxon>
        <taxon>Zoopagomycota</taxon>
        <taxon>Zoopagomycotina</taxon>
        <taxon>Zoopagomycetes</taxon>
        <taxon>Zoopagales</taxon>
        <taxon>Piptocephalidaceae</taxon>
        <taxon>Piptocephalis</taxon>
    </lineage>
</organism>
<feature type="chain" id="PRO_5020567419" evidence="1">
    <location>
        <begin position="25"/>
        <end position="324"/>
    </location>
</feature>
<feature type="signal peptide" evidence="1">
    <location>
        <begin position="1"/>
        <end position="24"/>
    </location>
</feature>